<dbReference type="RefSeq" id="WP_149568261.1">
    <property type="nucleotide sequence ID" value="NZ_CP035807.1"/>
</dbReference>
<dbReference type="Gene3D" id="3.30.70.330">
    <property type="match status" value="1"/>
</dbReference>
<dbReference type="AlphaFoldDB" id="A0A5C1QD74"/>
<gene>
    <name evidence="2" type="ORF">EW093_09960</name>
</gene>
<name>A0A5C1QD74_9SPIO</name>
<accession>A0A5C1QD74</accession>
<dbReference type="Proteomes" id="UP000323824">
    <property type="component" value="Chromosome"/>
</dbReference>
<dbReference type="InterPro" id="IPR012677">
    <property type="entry name" value="Nucleotide-bd_a/b_plait_sf"/>
</dbReference>
<dbReference type="KEGG" id="sper:EW093_09960"/>
<reference evidence="2 3" key="2">
    <citation type="submission" date="2019-09" db="EMBL/GenBank/DDBJ databases">
        <title>Complete Genome Sequence and Methylome Analysis of free living Spirochaetas.</title>
        <authorList>
            <person name="Leshcheva N."/>
            <person name="Mikheeva N."/>
        </authorList>
    </citation>
    <scope>NUCLEOTIDE SEQUENCE [LARGE SCALE GENOMIC DNA]</scope>
    <source>
        <strain evidence="2 3">P</strain>
    </source>
</reference>
<dbReference type="OrthoDB" id="366519at2"/>
<dbReference type="CDD" id="cd12252">
    <property type="entry name" value="RRM_DbpA"/>
    <property type="match status" value="1"/>
</dbReference>
<reference evidence="2 3" key="1">
    <citation type="submission" date="2019-02" db="EMBL/GenBank/DDBJ databases">
        <authorList>
            <person name="Fomenkov A."/>
            <person name="Dubinina G."/>
            <person name="Grabovich M."/>
            <person name="Vincze T."/>
            <person name="Roberts R.J."/>
        </authorList>
    </citation>
    <scope>NUCLEOTIDE SEQUENCE [LARGE SCALE GENOMIC DNA]</scope>
    <source>
        <strain evidence="2 3">P</strain>
    </source>
</reference>
<protein>
    <recommendedName>
        <fullName evidence="1">DEAD box helicase DbpA/CsdA RNA-binding domain-containing protein</fullName>
    </recommendedName>
</protein>
<organism evidence="2 3">
    <name type="scientific">Thiospirochaeta perfilievii</name>
    <dbReference type="NCBI Taxonomy" id="252967"/>
    <lineage>
        <taxon>Bacteria</taxon>
        <taxon>Pseudomonadati</taxon>
        <taxon>Spirochaetota</taxon>
        <taxon>Spirochaetia</taxon>
        <taxon>Spirochaetales</taxon>
        <taxon>Spirochaetaceae</taxon>
        <taxon>Thiospirochaeta</taxon>
    </lineage>
</organism>
<dbReference type="EMBL" id="CP035807">
    <property type="protein sequence ID" value="QEN05020.1"/>
    <property type="molecule type" value="Genomic_DNA"/>
</dbReference>
<dbReference type="InterPro" id="IPR005580">
    <property type="entry name" value="DbpA/CsdA_RNA-bd_dom"/>
</dbReference>
<evidence type="ECO:0000313" key="3">
    <source>
        <dbReference type="Proteomes" id="UP000323824"/>
    </source>
</evidence>
<feature type="domain" description="DEAD box helicase DbpA/CsdA RNA-binding" evidence="1">
    <location>
        <begin position="79"/>
        <end position="148"/>
    </location>
</feature>
<evidence type="ECO:0000259" key="1">
    <source>
        <dbReference type="Pfam" id="PF03880"/>
    </source>
</evidence>
<sequence length="154" mass="17507">MSNKNQEFSELNESLEPSIKSILESIKSSSDLETLLLYKKLFKKNVPLNLRSYVSAFLLKEYLGKPRRKNTKKAGEKSIFINIGKNRRVYPSDLIQLVSKTAEIEKESIGNIKILDNYSFVNVAGEKADKVVSALDSTEYRGRKLTVNFAKKDI</sequence>
<evidence type="ECO:0000313" key="2">
    <source>
        <dbReference type="EMBL" id="QEN05020.1"/>
    </source>
</evidence>
<proteinExistence type="predicted"/>
<dbReference type="Pfam" id="PF03880">
    <property type="entry name" value="DbpA"/>
    <property type="match status" value="1"/>
</dbReference>
<keyword evidence="3" id="KW-1185">Reference proteome</keyword>